<proteinExistence type="predicted"/>
<evidence type="ECO:0000313" key="2">
    <source>
        <dbReference type="Proteomes" id="UP001634393"/>
    </source>
</evidence>
<name>A0ABD3SJW7_9LAMI</name>
<evidence type="ECO:0000313" key="1">
    <source>
        <dbReference type="EMBL" id="KAL3824711.1"/>
    </source>
</evidence>
<accession>A0ABD3SJW7</accession>
<reference evidence="1 2" key="1">
    <citation type="submission" date="2024-12" db="EMBL/GenBank/DDBJ databases">
        <title>The unique morphological basis and parallel evolutionary history of personate flowers in Penstemon.</title>
        <authorList>
            <person name="Depatie T.H."/>
            <person name="Wessinger C.A."/>
        </authorList>
    </citation>
    <scope>NUCLEOTIDE SEQUENCE [LARGE SCALE GENOMIC DNA]</scope>
    <source>
        <strain evidence="1">WTNN_2</strain>
        <tissue evidence="1">Leaf</tissue>
    </source>
</reference>
<dbReference type="AlphaFoldDB" id="A0ABD3SJW7"/>
<dbReference type="Proteomes" id="UP001634393">
    <property type="component" value="Unassembled WGS sequence"/>
</dbReference>
<keyword evidence="2" id="KW-1185">Reference proteome</keyword>
<gene>
    <name evidence="1" type="ORF">ACJIZ3_020740</name>
</gene>
<dbReference type="EMBL" id="JBJXBP010000006">
    <property type="protein sequence ID" value="KAL3824711.1"/>
    <property type="molecule type" value="Genomic_DNA"/>
</dbReference>
<sequence>MCDLTKLLSDASRIGEESKVISSREAYVV</sequence>
<protein>
    <submittedName>
        <fullName evidence="1">Uncharacterized protein</fullName>
    </submittedName>
</protein>
<organism evidence="1 2">
    <name type="scientific">Penstemon smallii</name>
    <dbReference type="NCBI Taxonomy" id="265156"/>
    <lineage>
        <taxon>Eukaryota</taxon>
        <taxon>Viridiplantae</taxon>
        <taxon>Streptophyta</taxon>
        <taxon>Embryophyta</taxon>
        <taxon>Tracheophyta</taxon>
        <taxon>Spermatophyta</taxon>
        <taxon>Magnoliopsida</taxon>
        <taxon>eudicotyledons</taxon>
        <taxon>Gunneridae</taxon>
        <taxon>Pentapetalae</taxon>
        <taxon>asterids</taxon>
        <taxon>lamiids</taxon>
        <taxon>Lamiales</taxon>
        <taxon>Plantaginaceae</taxon>
        <taxon>Cheloneae</taxon>
        <taxon>Penstemon</taxon>
    </lineage>
</organism>
<comment type="caution">
    <text evidence="1">The sequence shown here is derived from an EMBL/GenBank/DDBJ whole genome shotgun (WGS) entry which is preliminary data.</text>
</comment>